<accession>A0AAV4PN56</accession>
<evidence type="ECO:0000313" key="2">
    <source>
        <dbReference type="Proteomes" id="UP001054945"/>
    </source>
</evidence>
<proteinExistence type="predicted"/>
<organism evidence="1 2">
    <name type="scientific">Caerostris extrusa</name>
    <name type="common">Bark spider</name>
    <name type="synonym">Caerostris bankana</name>
    <dbReference type="NCBI Taxonomy" id="172846"/>
    <lineage>
        <taxon>Eukaryota</taxon>
        <taxon>Metazoa</taxon>
        <taxon>Ecdysozoa</taxon>
        <taxon>Arthropoda</taxon>
        <taxon>Chelicerata</taxon>
        <taxon>Arachnida</taxon>
        <taxon>Araneae</taxon>
        <taxon>Araneomorphae</taxon>
        <taxon>Entelegynae</taxon>
        <taxon>Araneoidea</taxon>
        <taxon>Araneidae</taxon>
        <taxon>Caerostris</taxon>
    </lineage>
</organism>
<sequence>MNGLNCGYTYHIRITKRDCAPESTRYDGLSGWKISPRTFYEGSHYSDTSWPDIILSPVHVRSAIGQTPAWSAVHLCEN</sequence>
<keyword evidence="2" id="KW-1185">Reference proteome</keyword>
<comment type="caution">
    <text evidence="1">The sequence shown here is derived from an EMBL/GenBank/DDBJ whole genome shotgun (WGS) entry which is preliminary data.</text>
</comment>
<protein>
    <submittedName>
        <fullName evidence="1">Uncharacterized protein</fullName>
    </submittedName>
</protein>
<dbReference type="Proteomes" id="UP001054945">
    <property type="component" value="Unassembled WGS sequence"/>
</dbReference>
<gene>
    <name evidence="1" type="ORF">CEXT_617831</name>
</gene>
<reference evidence="1 2" key="1">
    <citation type="submission" date="2021-06" db="EMBL/GenBank/DDBJ databases">
        <title>Caerostris extrusa draft genome.</title>
        <authorList>
            <person name="Kono N."/>
            <person name="Arakawa K."/>
        </authorList>
    </citation>
    <scope>NUCLEOTIDE SEQUENCE [LARGE SCALE GENOMIC DNA]</scope>
</reference>
<name>A0AAV4PN56_CAEEX</name>
<dbReference type="AlphaFoldDB" id="A0AAV4PN56"/>
<dbReference type="EMBL" id="BPLR01004763">
    <property type="protein sequence ID" value="GIX97289.1"/>
    <property type="molecule type" value="Genomic_DNA"/>
</dbReference>
<evidence type="ECO:0000313" key="1">
    <source>
        <dbReference type="EMBL" id="GIX97289.1"/>
    </source>
</evidence>